<dbReference type="OrthoDB" id="9787072at2"/>
<sequence length="254" mass="27498">MLSPLRLGRFVLSECAGERDGPAQSLRALCFRDGRSDRDDLDPACRHFIVTHGADTVAAFRVLLLPDMAGIEASYSARFYDLSRLAGLTGPAMELGRFCLHPDWHDPDILRLAWAGLTRLVDAGGVSVLFGCSSFSGTDPTPHLDAFARLARHHLAPEASAPLRKGEVLDYPALTQDHPDDPKAALAALPPLLRTYLAMGGWVSDHAVIDRDLQTLHVFTGVEIARIPPARARLLRALADSVTDTVIDLPAAPD</sequence>
<dbReference type="EMBL" id="CP028918">
    <property type="protein sequence ID" value="AWB50287.1"/>
    <property type="molecule type" value="Genomic_DNA"/>
</dbReference>
<evidence type="ECO:0000256" key="8">
    <source>
        <dbReference type="ARBA" id="ARBA00039866"/>
    </source>
</evidence>
<dbReference type="InterPro" id="IPR016181">
    <property type="entry name" value="Acyl_CoA_acyltransferase"/>
</dbReference>
<gene>
    <name evidence="11" type="ORF">HYN69_08000</name>
</gene>
<dbReference type="Proteomes" id="UP000244496">
    <property type="component" value="Chromosome"/>
</dbReference>
<evidence type="ECO:0000256" key="2">
    <source>
        <dbReference type="ARBA" id="ARBA00022516"/>
    </source>
</evidence>
<evidence type="ECO:0000256" key="5">
    <source>
        <dbReference type="ARBA" id="ARBA00023315"/>
    </source>
</evidence>
<keyword evidence="12" id="KW-1185">Reference proteome</keyword>
<comment type="similarity">
    <text evidence="6">Belongs to the acetyltransferase family. OlsB subfamily.</text>
</comment>
<evidence type="ECO:0000256" key="4">
    <source>
        <dbReference type="ARBA" id="ARBA00023098"/>
    </source>
</evidence>
<dbReference type="GO" id="GO:0043810">
    <property type="term" value="F:ornithine-acyl [acyl carrier protein] N-acyltransferase activity"/>
    <property type="evidence" value="ECO:0007669"/>
    <property type="project" value="UniProtKB-EC"/>
</dbReference>
<dbReference type="Pfam" id="PF13444">
    <property type="entry name" value="Acetyltransf_5"/>
    <property type="match status" value="1"/>
</dbReference>
<dbReference type="InterPro" id="IPR052351">
    <property type="entry name" value="Ornithine_N-alpha-AT"/>
</dbReference>
<evidence type="ECO:0000256" key="1">
    <source>
        <dbReference type="ARBA" id="ARBA00005189"/>
    </source>
</evidence>
<dbReference type="SUPFAM" id="SSF55729">
    <property type="entry name" value="Acyl-CoA N-acyltransferases (Nat)"/>
    <property type="match status" value="1"/>
</dbReference>
<keyword evidence="3 11" id="KW-0808">Transferase</keyword>
<dbReference type="PANTHER" id="PTHR37323">
    <property type="entry name" value="GCN5-RELATED N-ACETYLTRANSFERASE"/>
    <property type="match status" value="1"/>
</dbReference>
<organism evidence="11 12">
    <name type="scientific">Paragemmobacter aquarius</name>
    <dbReference type="NCBI Taxonomy" id="2169400"/>
    <lineage>
        <taxon>Bacteria</taxon>
        <taxon>Pseudomonadati</taxon>
        <taxon>Pseudomonadota</taxon>
        <taxon>Alphaproteobacteria</taxon>
        <taxon>Rhodobacterales</taxon>
        <taxon>Paracoccaceae</taxon>
        <taxon>Paragemmobacter</taxon>
    </lineage>
</organism>
<keyword evidence="2" id="KW-0444">Lipid biosynthesis</keyword>
<evidence type="ECO:0000313" key="12">
    <source>
        <dbReference type="Proteomes" id="UP000244496"/>
    </source>
</evidence>
<comment type="pathway">
    <text evidence="1">Lipid metabolism.</text>
</comment>
<comment type="function">
    <text evidence="9">Catalyzes the first step in the biosynthesis of ornithine lipids, which are phosphorus-free membrane lipids. Catalyzes the 3-hydroxyacyl-acyl carrier protein-dependent acylation of ornithine to form lyso-ornithine lipid (LOL).</text>
</comment>
<proteinExistence type="inferred from homology"/>
<keyword evidence="5 11" id="KW-0012">Acyltransferase</keyword>
<evidence type="ECO:0000313" key="11">
    <source>
        <dbReference type="EMBL" id="AWB50287.1"/>
    </source>
</evidence>
<evidence type="ECO:0000256" key="7">
    <source>
        <dbReference type="ARBA" id="ARBA00039058"/>
    </source>
</evidence>
<evidence type="ECO:0000256" key="10">
    <source>
        <dbReference type="ARBA" id="ARBA00047785"/>
    </source>
</evidence>
<dbReference type="EC" id="2.3.2.30" evidence="7"/>
<reference evidence="11 12" key="1">
    <citation type="submission" date="2018-04" db="EMBL/GenBank/DDBJ databases">
        <title>Genome sequencing of Gemmobacter.</title>
        <authorList>
            <person name="Yi H."/>
            <person name="Baek M.-G."/>
        </authorList>
    </citation>
    <scope>NUCLEOTIDE SEQUENCE [LARGE SCALE GENOMIC DNA]</scope>
    <source>
        <strain evidence="11 12">HYN0069</strain>
    </source>
</reference>
<protein>
    <recommendedName>
        <fullName evidence="8">L-ornithine N(alpha)-acyltransferase</fullName>
        <ecNumber evidence="7">2.3.2.30</ecNumber>
    </recommendedName>
</protein>
<evidence type="ECO:0000256" key="3">
    <source>
        <dbReference type="ARBA" id="ARBA00022679"/>
    </source>
</evidence>
<dbReference type="KEGG" id="geh:HYN69_08000"/>
<dbReference type="PANTHER" id="PTHR37323:SF1">
    <property type="entry name" value="L-ORNITHINE N(ALPHA)-ACYLTRANSFERASE"/>
    <property type="match status" value="1"/>
</dbReference>
<evidence type="ECO:0000256" key="6">
    <source>
        <dbReference type="ARBA" id="ARBA00038095"/>
    </source>
</evidence>
<comment type="catalytic activity">
    <reaction evidence="10">
        <text>a (3R)-hydroxyacyl-[ACP] + L-ornithine = a lyso-ornithine lipid + holo-[ACP] + H(+)</text>
        <dbReference type="Rhea" id="RHEA:20633"/>
        <dbReference type="Rhea" id="RHEA-COMP:9685"/>
        <dbReference type="Rhea" id="RHEA-COMP:9945"/>
        <dbReference type="ChEBI" id="CHEBI:15378"/>
        <dbReference type="ChEBI" id="CHEBI:46911"/>
        <dbReference type="ChEBI" id="CHEBI:64479"/>
        <dbReference type="ChEBI" id="CHEBI:78827"/>
        <dbReference type="ChEBI" id="CHEBI:138482"/>
        <dbReference type="EC" id="2.3.2.30"/>
    </reaction>
    <physiologicalReaction direction="left-to-right" evidence="10">
        <dbReference type="Rhea" id="RHEA:20634"/>
    </physiologicalReaction>
</comment>
<dbReference type="AlphaFoldDB" id="A0A2S0UR65"/>
<evidence type="ECO:0000256" key="9">
    <source>
        <dbReference type="ARBA" id="ARBA00045724"/>
    </source>
</evidence>
<name>A0A2S0UR65_9RHOB</name>
<accession>A0A2S0UR65</accession>
<keyword evidence="4" id="KW-0443">Lipid metabolism</keyword>
<dbReference type="GO" id="GO:0006629">
    <property type="term" value="P:lipid metabolic process"/>
    <property type="evidence" value="ECO:0007669"/>
    <property type="project" value="UniProtKB-KW"/>
</dbReference>